<keyword evidence="2" id="KW-1185">Reference proteome</keyword>
<evidence type="ECO:0000313" key="2">
    <source>
        <dbReference type="Proteomes" id="UP000304953"/>
    </source>
</evidence>
<protein>
    <submittedName>
        <fullName evidence="1">Uncharacterized protein</fullName>
    </submittedName>
</protein>
<proteinExistence type="predicted"/>
<dbReference type="EMBL" id="SRYA01000137">
    <property type="protein sequence ID" value="TGY86929.1"/>
    <property type="molecule type" value="Genomic_DNA"/>
</dbReference>
<gene>
    <name evidence="1" type="ORF">E5329_27720</name>
</gene>
<name>A0AC61RMQ8_9FIRM</name>
<dbReference type="Proteomes" id="UP000304953">
    <property type="component" value="Unassembled WGS sequence"/>
</dbReference>
<reference evidence="1" key="1">
    <citation type="submission" date="2019-04" db="EMBL/GenBank/DDBJ databases">
        <title>Microbes associate with the intestines of laboratory mice.</title>
        <authorList>
            <person name="Navarre W."/>
            <person name="Wong E."/>
            <person name="Huang K."/>
            <person name="Tropini C."/>
            <person name="Ng K."/>
            <person name="Yu B."/>
        </authorList>
    </citation>
    <scope>NUCLEOTIDE SEQUENCE</scope>
    <source>
        <strain evidence="1">NM01_1-7b</strain>
    </source>
</reference>
<organism evidence="1 2">
    <name type="scientific">Petralouisia muris</name>
    <dbReference type="NCBI Taxonomy" id="3032872"/>
    <lineage>
        <taxon>Bacteria</taxon>
        <taxon>Bacillati</taxon>
        <taxon>Bacillota</taxon>
        <taxon>Clostridia</taxon>
        <taxon>Lachnospirales</taxon>
        <taxon>Lachnospiraceae</taxon>
        <taxon>Petralouisia</taxon>
    </lineage>
</organism>
<accession>A0AC61RMQ8</accession>
<evidence type="ECO:0000313" key="1">
    <source>
        <dbReference type="EMBL" id="TGY86929.1"/>
    </source>
</evidence>
<comment type="caution">
    <text evidence="1">The sequence shown here is derived from an EMBL/GenBank/DDBJ whole genome shotgun (WGS) entry which is preliminary data.</text>
</comment>
<sequence>MEKAVLHRFPVPTQKLLHMAVQYKFIPLIQYSGFYRCHSLWEPSCINSTGARKNHSKQITDVKSPAAYTPLYVSGHPGAELHNPFLDGTKIFCFLMHFFVKNIAVKRRKET</sequence>